<accession>A0AAV9J8L1</accession>
<organism evidence="1 2">
    <name type="scientific">Oleoguttula mirabilis</name>
    <dbReference type="NCBI Taxonomy" id="1507867"/>
    <lineage>
        <taxon>Eukaryota</taxon>
        <taxon>Fungi</taxon>
        <taxon>Dikarya</taxon>
        <taxon>Ascomycota</taxon>
        <taxon>Pezizomycotina</taxon>
        <taxon>Dothideomycetes</taxon>
        <taxon>Dothideomycetidae</taxon>
        <taxon>Mycosphaerellales</taxon>
        <taxon>Teratosphaeriaceae</taxon>
        <taxon>Oleoguttula</taxon>
    </lineage>
</organism>
<gene>
    <name evidence="1" type="ORF">LTR36_008025</name>
</gene>
<reference evidence="1 2" key="1">
    <citation type="submission" date="2021-11" db="EMBL/GenBank/DDBJ databases">
        <title>Black yeast isolated from Biological Soil Crust.</title>
        <authorList>
            <person name="Kurbessoian T."/>
        </authorList>
    </citation>
    <scope>NUCLEOTIDE SEQUENCE [LARGE SCALE GENOMIC DNA]</scope>
    <source>
        <strain evidence="1 2">CCFEE 5522</strain>
    </source>
</reference>
<dbReference type="Proteomes" id="UP001324427">
    <property type="component" value="Unassembled WGS sequence"/>
</dbReference>
<comment type="caution">
    <text evidence="1">The sequence shown here is derived from an EMBL/GenBank/DDBJ whole genome shotgun (WGS) entry which is preliminary data.</text>
</comment>
<proteinExistence type="predicted"/>
<evidence type="ECO:0000313" key="2">
    <source>
        <dbReference type="Proteomes" id="UP001324427"/>
    </source>
</evidence>
<evidence type="ECO:0000313" key="1">
    <source>
        <dbReference type="EMBL" id="KAK4541424.1"/>
    </source>
</evidence>
<name>A0AAV9J8L1_9PEZI</name>
<protein>
    <submittedName>
        <fullName evidence="1">Uncharacterized protein</fullName>
    </submittedName>
</protein>
<keyword evidence="2" id="KW-1185">Reference proteome</keyword>
<dbReference type="AlphaFoldDB" id="A0AAV9J8L1"/>
<dbReference type="EMBL" id="JAVFHQ010000053">
    <property type="protein sequence ID" value="KAK4541424.1"/>
    <property type="molecule type" value="Genomic_DNA"/>
</dbReference>
<sequence length="184" mass="20840">MALSTLFFWNFKTPQDNQWHPYPGANPTTHIDNLNLPLWTKRLDLQATCVDVAPFIAGVGGLAHIRQANNFGFEAHASVFRNPKTLGAMHRAVLVVAPVVLACQAAGFEYRTFIPRWCHDRERRRDEEEVRTHVDVGMYAGAALWFVRMYGFRAGRAYWAPIDVIMGGALADLMHREYCKAHGL</sequence>